<dbReference type="SUPFAM" id="SSF158446">
    <property type="entry name" value="IVS-encoded protein-like"/>
    <property type="match status" value="1"/>
</dbReference>
<dbReference type="PANTHER" id="PTHR38471">
    <property type="entry name" value="FOUR HELIX BUNDLE PROTEIN"/>
    <property type="match status" value="1"/>
</dbReference>
<reference evidence="2" key="1">
    <citation type="submission" date="2019-09" db="EMBL/GenBank/DDBJ databases">
        <authorList>
            <person name="Jung D.-H."/>
        </authorList>
    </citation>
    <scope>NUCLEOTIDE SEQUENCE [LARGE SCALE GENOMIC DNA]</scope>
    <source>
        <strain evidence="2">JA-25</strain>
    </source>
</reference>
<dbReference type="InterPro" id="IPR036583">
    <property type="entry name" value="23S_rRNA_IVS_sf"/>
</dbReference>
<dbReference type="RefSeq" id="WP_166690953.1">
    <property type="nucleotide sequence ID" value="NZ_WAEL01000001.1"/>
</dbReference>
<name>A0ABX0QAM3_9BACT</name>
<dbReference type="InterPro" id="IPR012657">
    <property type="entry name" value="23S_rRNA-intervening_sequence"/>
</dbReference>
<protein>
    <submittedName>
        <fullName evidence="1">Four helix bundle protein</fullName>
    </submittedName>
</protein>
<sequence>MATIQRFEELKSWQKARELAQEVYRLSKQGAFARDLDLRSQIRRASGSVMDKIAEGFERGGKGELIQFLSIAKGSAGEVRSPLYRALDQTYIDQSTFDLLYKMAEDISKLITNFISYLNKAGIKGNKYQVSEDEVSYAPL</sequence>
<dbReference type="NCBIfam" id="TIGR02436">
    <property type="entry name" value="four helix bundle protein"/>
    <property type="match status" value="1"/>
</dbReference>
<proteinExistence type="predicted"/>
<keyword evidence="2" id="KW-1185">Reference proteome</keyword>
<evidence type="ECO:0000313" key="2">
    <source>
        <dbReference type="Proteomes" id="UP000606008"/>
    </source>
</evidence>
<organism evidence="1 2">
    <name type="scientific">Fibrivirga algicola</name>
    <dbReference type="NCBI Taxonomy" id="2950420"/>
    <lineage>
        <taxon>Bacteria</taxon>
        <taxon>Pseudomonadati</taxon>
        <taxon>Bacteroidota</taxon>
        <taxon>Cytophagia</taxon>
        <taxon>Cytophagales</taxon>
        <taxon>Spirosomataceae</taxon>
        <taxon>Fibrivirga</taxon>
    </lineage>
</organism>
<dbReference type="Gene3D" id="1.20.1440.60">
    <property type="entry name" value="23S rRNA-intervening sequence"/>
    <property type="match status" value="1"/>
</dbReference>
<dbReference type="PANTHER" id="PTHR38471:SF2">
    <property type="entry name" value="FOUR HELIX BUNDLE PROTEIN"/>
    <property type="match status" value="1"/>
</dbReference>
<comment type="caution">
    <text evidence="1">The sequence shown here is derived from an EMBL/GenBank/DDBJ whole genome shotgun (WGS) entry which is preliminary data.</text>
</comment>
<evidence type="ECO:0000313" key="1">
    <source>
        <dbReference type="EMBL" id="NID09310.1"/>
    </source>
</evidence>
<dbReference type="EMBL" id="WAEL01000001">
    <property type="protein sequence ID" value="NID09310.1"/>
    <property type="molecule type" value="Genomic_DNA"/>
</dbReference>
<dbReference type="Pfam" id="PF05635">
    <property type="entry name" value="23S_rRNA_IVP"/>
    <property type="match status" value="1"/>
</dbReference>
<gene>
    <name evidence="1" type="ORF">F7231_03940</name>
</gene>
<accession>A0ABX0QAM3</accession>
<dbReference type="CDD" id="cd16377">
    <property type="entry name" value="23S_rRNA_IVP_like"/>
    <property type="match status" value="1"/>
</dbReference>
<dbReference type="Proteomes" id="UP000606008">
    <property type="component" value="Unassembled WGS sequence"/>
</dbReference>
<reference evidence="2" key="2">
    <citation type="submission" date="2023-07" db="EMBL/GenBank/DDBJ databases">
        <authorList>
            <person name="Jung D.-H."/>
        </authorList>
    </citation>
    <scope>NUCLEOTIDE SEQUENCE [LARGE SCALE GENOMIC DNA]</scope>
    <source>
        <strain evidence="2">JA-25</strain>
    </source>
</reference>